<evidence type="ECO:0000259" key="2">
    <source>
        <dbReference type="Pfam" id="PF02120"/>
    </source>
</evidence>
<feature type="region of interest" description="Disordered" evidence="1">
    <location>
        <begin position="1"/>
        <end position="63"/>
    </location>
</feature>
<dbReference type="AlphaFoldDB" id="A0A1Y5TFT0"/>
<reference evidence="3 4" key="1">
    <citation type="submission" date="2017-03" db="EMBL/GenBank/DDBJ databases">
        <authorList>
            <person name="Afonso C.L."/>
            <person name="Miller P.J."/>
            <person name="Scott M.A."/>
            <person name="Spackman E."/>
            <person name="Goraichik I."/>
            <person name="Dimitrov K.M."/>
            <person name="Suarez D.L."/>
            <person name="Swayne D.E."/>
        </authorList>
    </citation>
    <scope>NUCLEOTIDE SEQUENCE [LARGE SCALE GENOMIC DNA]</scope>
    <source>
        <strain evidence="3 4">CECT 7023</strain>
    </source>
</reference>
<feature type="region of interest" description="Disordered" evidence="1">
    <location>
        <begin position="199"/>
        <end position="221"/>
    </location>
</feature>
<dbReference type="Gene3D" id="3.30.750.140">
    <property type="match status" value="1"/>
</dbReference>
<keyword evidence="3" id="KW-0969">Cilium</keyword>
<evidence type="ECO:0000313" key="3">
    <source>
        <dbReference type="EMBL" id="SLN63220.1"/>
    </source>
</evidence>
<dbReference type="RefSeq" id="WP_159458528.1">
    <property type="nucleotide sequence ID" value="NZ_FWFZ01000016.1"/>
</dbReference>
<sequence length="221" mass="23013">MPRQTSGEGRWNTGPAAVTQQRLPGGAIQPAGPLVSGQAQPFGQPADQGRFEPDTDIQNLGFGSTAPVETARHAPHAQMPATQSASTHGPAVVRQVVTGLQASGQGTTEITLDPQELGRVTLNLTTDDDGISVSVIAERPETADLIRRHIDLLSQELRQIGYGKVAYDFGGSAGRQNDQQPAAGQPTLAALAETGVEHIETGENSGRRGGLTSAGGLDLRL</sequence>
<dbReference type="CDD" id="cd17470">
    <property type="entry name" value="T3SS_Flik_C"/>
    <property type="match status" value="1"/>
</dbReference>
<keyword evidence="4" id="KW-1185">Reference proteome</keyword>
<protein>
    <submittedName>
        <fullName evidence="3">Flagellar hook-length control protein FliK</fullName>
    </submittedName>
</protein>
<dbReference type="Proteomes" id="UP000193900">
    <property type="component" value="Unassembled WGS sequence"/>
</dbReference>
<dbReference type="InterPro" id="IPR038610">
    <property type="entry name" value="FliK-like_C_sf"/>
</dbReference>
<dbReference type="EMBL" id="FWFZ01000016">
    <property type="protein sequence ID" value="SLN63220.1"/>
    <property type="molecule type" value="Genomic_DNA"/>
</dbReference>
<keyword evidence="3" id="KW-0966">Cell projection</keyword>
<feature type="domain" description="Flagellar hook-length control protein-like C-terminal" evidence="2">
    <location>
        <begin position="102"/>
        <end position="170"/>
    </location>
</feature>
<accession>A0A1Y5TFT0</accession>
<organism evidence="3 4">
    <name type="scientific">Roseisalinus antarcticus</name>
    <dbReference type="NCBI Taxonomy" id="254357"/>
    <lineage>
        <taxon>Bacteria</taxon>
        <taxon>Pseudomonadati</taxon>
        <taxon>Pseudomonadota</taxon>
        <taxon>Alphaproteobacteria</taxon>
        <taxon>Rhodobacterales</taxon>
        <taxon>Roseobacteraceae</taxon>
        <taxon>Roseisalinus</taxon>
    </lineage>
</organism>
<evidence type="ECO:0000256" key="1">
    <source>
        <dbReference type="SAM" id="MobiDB-lite"/>
    </source>
</evidence>
<dbReference type="Pfam" id="PF02120">
    <property type="entry name" value="Flg_hook"/>
    <property type="match status" value="1"/>
</dbReference>
<gene>
    <name evidence="3" type="ORF">ROA7023_02964</name>
</gene>
<keyword evidence="3" id="KW-0282">Flagellum</keyword>
<proteinExistence type="predicted"/>
<dbReference type="InterPro" id="IPR021136">
    <property type="entry name" value="Flagellar_hook_control-like_C"/>
</dbReference>
<name>A0A1Y5TFT0_9RHOB</name>
<dbReference type="OrthoDB" id="7203912at2"/>
<evidence type="ECO:0000313" key="4">
    <source>
        <dbReference type="Proteomes" id="UP000193900"/>
    </source>
</evidence>
<feature type="region of interest" description="Disordered" evidence="1">
    <location>
        <begin position="70"/>
        <end position="89"/>
    </location>
</feature>